<reference evidence="1" key="1">
    <citation type="journal article" date="2012" name="Science">
        <title>Fermentation, hydrogen, and sulfur metabolism in multiple uncultivated bacterial phyla.</title>
        <authorList>
            <person name="Wrighton K.C."/>
            <person name="Thomas B.C."/>
            <person name="Sharon I."/>
            <person name="Miller C.S."/>
            <person name="Castelle C.J."/>
            <person name="VerBerkmoes N.C."/>
            <person name="Wilkins M.J."/>
            <person name="Hettich R.L."/>
            <person name="Lipton M.S."/>
            <person name="Williams K.H."/>
            <person name="Long P.E."/>
            <person name="Banfield J.F."/>
        </authorList>
    </citation>
    <scope>NUCLEOTIDE SEQUENCE [LARGE SCALE GENOMIC DNA]</scope>
</reference>
<name>K1XHG0_9BACT</name>
<evidence type="ECO:0000313" key="1">
    <source>
        <dbReference type="EMBL" id="EKD29760.1"/>
    </source>
</evidence>
<comment type="caution">
    <text evidence="1">The sequence shown here is derived from an EMBL/GenBank/DDBJ whole genome shotgun (WGS) entry which is preliminary data.</text>
</comment>
<organism evidence="1">
    <name type="scientific">uncultured bacterium</name>
    <name type="common">gcode 4</name>
    <dbReference type="NCBI Taxonomy" id="1234023"/>
    <lineage>
        <taxon>Bacteria</taxon>
        <taxon>environmental samples</taxon>
    </lineage>
</organism>
<dbReference type="EMBL" id="AMFJ01034283">
    <property type="protein sequence ID" value="EKD29760.1"/>
    <property type="molecule type" value="Genomic_DNA"/>
</dbReference>
<gene>
    <name evidence="1" type="ORF">ACD_78C00283G0001</name>
</gene>
<dbReference type="AlphaFoldDB" id="K1XHG0"/>
<sequence length="116" mass="14244">MRVLKVIPHKRPSDTHEIGRSRDELRKNPPRRWESIDEEIERLKHIRLTRTVRSDEDIFLSPDKRHRFVVFKGIESEGCEHEVILWFYRRKSNIFLNLLNVIYHWNVFLYRSSCQE</sequence>
<proteinExistence type="predicted"/>
<protein>
    <submittedName>
        <fullName evidence="1">Uncharacterized protein</fullName>
    </submittedName>
</protein>
<accession>K1XHG0</accession>